<dbReference type="Pfam" id="PF10536">
    <property type="entry name" value="PMD"/>
    <property type="match status" value="1"/>
</dbReference>
<gene>
    <name evidence="3" type="ORF">LUZ61_019690</name>
</gene>
<name>A0AAD6ENC9_9POAL</name>
<dbReference type="GO" id="GO:0010073">
    <property type="term" value="P:meristem maintenance"/>
    <property type="evidence" value="ECO:0007669"/>
    <property type="project" value="InterPro"/>
</dbReference>
<dbReference type="PANTHER" id="PTHR46033:SF71">
    <property type="entry name" value="OS11G0534500 PROTEIN"/>
    <property type="match status" value="1"/>
</dbReference>
<evidence type="ECO:0000259" key="2">
    <source>
        <dbReference type="Pfam" id="PF10536"/>
    </source>
</evidence>
<dbReference type="InterPro" id="IPR044824">
    <property type="entry name" value="MAIN-like"/>
</dbReference>
<feature type="region of interest" description="Disordered" evidence="1">
    <location>
        <begin position="421"/>
        <end position="476"/>
    </location>
</feature>
<evidence type="ECO:0000313" key="4">
    <source>
        <dbReference type="Proteomes" id="UP001210211"/>
    </source>
</evidence>
<protein>
    <recommendedName>
        <fullName evidence="2">Aminotransferase-like plant mobile domain-containing protein</fullName>
    </recommendedName>
</protein>
<accession>A0AAD6ENC9</accession>
<feature type="domain" description="Aminotransferase-like plant mobile" evidence="2">
    <location>
        <begin position="1"/>
        <end position="325"/>
    </location>
</feature>
<comment type="caution">
    <text evidence="3">The sequence shown here is derived from an EMBL/GenBank/DDBJ whole genome shotgun (WGS) entry which is preliminary data.</text>
</comment>
<sequence>MTVTLHDVKYLYGLRTVGKPVTGSTTGVHFYDQVSAQLFATANWAREKTGNRRNIRLKWLRENCSNWPPVGASDYELDRYTRAVAMELFGTLMFPDILQDSGNLNEDKNWNWGGAVLACLYHSLDRAALRFKVVTGPWMLFWAWSYISVCRPSLPDKPFLGFGQPDIDSCPPFGRKFAEGRSFSKNTHRGAVEYARDHLATLEVEDVNWLPYVDDRQSMPRVAQLFSASDYARMPLIFYHIVAYYYPERCRRQFGLYQLVPPPLPLSWHTMRNYMNFQRNSFANPNWSTIFHAAHAAWSDEALTALQIDLRPWTDADSLRYFRWFWRWGGSELPTPREQAEARIRRRCDVPISQRQYAPMGSKLRNMENNALKNAVHAVSLIVKKGCKRIGNAILTNCRSQLRDASTPFRIEDLLEQRGLPTKIEDIPDSSEESQEPQTNFEAEDLVNPDGGLNTRRLDDILGPPRSSHSHVDPTP</sequence>
<dbReference type="Proteomes" id="UP001210211">
    <property type="component" value="Unassembled WGS sequence"/>
</dbReference>
<reference evidence="3 4" key="1">
    <citation type="journal article" date="2022" name="Cell">
        <title>Repeat-based holocentromeres influence genome architecture and karyotype evolution.</title>
        <authorList>
            <person name="Hofstatter P.G."/>
            <person name="Thangavel G."/>
            <person name="Lux T."/>
            <person name="Neumann P."/>
            <person name="Vondrak T."/>
            <person name="Novak P."/>
            <person name="Zhang M."/>
            <person name="Costa L."/>
            <person name="Castellani M."/>
            <person name="Scott A."/>
            <person name="Toegelov H."/>
            <person name="Fuchs J."/>
            <person name="Mata-Sucre Y."/>
            <person name="Dias Y."/>
            <person name="Vanzela A.L.L."/>
            <person name="Huettel B."/>
            <person name="Almeida C.C.S."/>
            <person name="Simkova H."/>
            <person name="Souza G."/>
            <person name="Pedrosa-Harand A."/>
            <person name="Macas J."/>
            <person name="Mayer K.F.X."/>
            <person name="Houben A."/>
            <person name="Marques A."/>
        </authorList>
    </citation>
    <scope>NUCLEOTIDE SEQUENCE [LARGE SCALE GENOMIC DNA]</scope>
    <source>
        <strain evidence="3">RhyTen1mFocal</strain>
    </source>
</reference>
<organism evidence="3 4">
    <name type="scientific">Rhynchospora tenuis</name>
    <dbReference type="NCBI Taxonomy" id="198213"/>
    <lineage>
        <taxon>Eukaryota</taxon>
        <taxon>Viridiplantae</taxon>
        <taxon>Streptophyta</taxon>
        <taxon>Embryophyta</taxon>
        <taxon>Tracheophyta</taxon>
        <taxon>Spermatophyta</taxon>
        <taxon>Magnoliopsida</taxon>
        <taxon>Liliopsida</taxon>
        <taxon>Poales</taxon>
        <taxon>Cyperaceae</taxon>
        <taxon>Cyperoideae</taxon>
        <taxon>Rhynchosporeae</taxon>
        <taxon>Rhynchospora</taxon>
    </lineage>
</organism>
<evidence type="ECO:0000256" key="1">
    <source>
        <dbReference type="SAM" id="MobiDB-lite"/>
    </source>
</evidence>
<dbReference type="EMBL" id="JAMRDG010000002">
    <property type="protein sequence ID" value="KAJ3690526.1"/>
    <property type="molecule type" value="Genomic_DNA"/>
</dbReference>
<keyword evidence="4" id="KW-1185">Reference proteome</keyword>
<dbReference type="PANTHER" id="PTHR46033">
    <property type="entry name" value="PROTEIN MAIN-LIKE 2"/>
    <property type="match status" value="1"/>
</dbReference>
<dbReference type="InterPro" id="IPR019557">
    <property type="entry name" value="AminoTfrase-like_pln_mobile"/>
</dbReference>
<evidence type="ECO:0000313" key="3">
    <source>
        <dbReference type="EMBL" id="KAJ3690526.1"/>
    </source>
</evidence>
<proteinExistence type="predicted"/>
<dbReference type="AlphaFoldDB" id="A0AAD6ENC9"/>